<evidence type="ECO:0000256" key="2">
    <source>
        <dbReference type="ARBA" id="ARBA00010735"/>
    </source>
</evidence>
<evidence type="ECO:0000313" key="10">
    <source>
        <dbReference type="EMBL" id="MBB4247573.1"/>
    </source>
</evidence>
<dbReference type="PANTHER" id="PTHR34979:SF1">
    <property type="entry name" value="INNER MEMBRANE PROTEIN YGAZ"/>
    <property type="match status" value="1"/>
</dbReference>
<comment type="similarity">
    <text evidence="2">Belongs to the AzlC family.</text>
</comment>
<keyword evidence="7 9" id="KW-0472">Membrane</keyword>
<name>A0A840G5C2_RHOTE</name>
<dbReference type="Pfam" id="PF03591">
    <property type="entry name" value="AzlC"/>
    <property type="match status" value="1"/>
</dbReference>
<dbReference type="GO" id="GO:1903785">
    <property type="term" value="P:L-valine transmembrane transport"/>
    <property type="evidence" value="ECO:0007669"/>
    <property type="project" value="TreeGrafter"/>
</dbReference>
<comment type="subcellular location">
    <subcellularLocation>
        <location evidence="1">Cell membrane</location>
        <topology evidence="1">Multi-pass membrane protein</topology>
    </subcellularLocation>
</comment>
<gene>
    <name evidence="10" type="ORF">GGD90_001947</name>
</gene>
<dbReference type="AlphaFoldDB" id="A0A840G5C2"/>
<evidence type="ECO:0000256" key="7">
    <source>
        <dbReference type="ARBA" id="ARBA00023136"/>
    </source>
</evidence>
<feature type="transmembrane region" description="Helical" evidence="9">
    <location>
        <begin position="27"/>
        <end position="51"/>
    </location>
</feature>
<evidence type="ECO:0000256" key="5">
    <source>
        <dbReference type="ARBA" id="ARBA00022692"/>
    </source>
</evidence>
<organism evidence="10 11">
    <name type="scientific">Rhodocyclus tenuis</name>
    <name type="common">Rhodospirillum tenue</name>
    <dbReference type="NCBI Taxonomy" id="1066"/>
    <lineage>
        <taxon>Bacteria</taxon>
        <taxon>Pseudomonadati</taxon>
        <taxon>Pseudomonadota</taxon>
        <taxon>Betaproteobacteria</taxon>
        <taxon>Rhodocyclales</taxon>
        <taxon>Rhodocyclaceae</taxon>
        <taxon>Rhodocyclus</taxon>
    </lineage>
</organism>
<dbReference type="InterPro" id="IPR011606">
    <property type="entry name" value="Brnchd-chn_aa_trnsp_permease"/>
</dbReference>
<keyword evidence="5 9" id="KW-0812">Transmembrane</keyword>
<dbReference type="PANTHER" id="PTHR34979">
    <property type="entry name" value="INNER MEMBRANE PROTEIN YGAZ"/>
    <property type="match status" value="1"/>
</dbReference>
<protein>
    <submittedName>
        <fullName evidence="10">Putative branched-subunit amino acid permease</fullName>
    </submittedName>
</protein>
<evidence type="ECO:0000256" key="8">
    <source>
        <dbReference type="SAM" id="MobiDB-lite"/>
    </source>
</evidence>
<keyword evidence="3" id="KW-0813">Transport</keyword>
<feature type="region of interest" description="Disordered" evidence="8">
    <location>
        <begin position="127"/>
        <end position="146"/>
    </location>
</feature>
<evidence type="ECO:0000256" key="4">
    <source>
        <dbReference type="ARBA" id="ARBA00022475"/>
    </source>
</evidence>
<feature type="transmembrane region" description="Helical" evidence="9">
    <location>
        <begin position="58"/>
        <end position="81"/>
    </location>
</feature>
<feature type="transmembrane region" description="Helical" evidence="9">
    <location>
        <begin position="162"/>
        <end position="187"/>
    </location>
</feature>
<evidence type="ECO:0000256" key="1">
    <source>
        <dbReference type="ARBA" id="ARBA00004651"/>
    </source>
</evidence>
<evidence type="ECO:0000256" key="9">
    <source>
        <dbReference type="SAM" id="Phobius"/>
    </source>
</evidence>
<evidence type="ECO:0000256" key="6">
    <source>
        <dbReference type="ARBA" id="ARBA00022989"/>
    </source>
</evidence>
<feature type="transmembrane region" description="Helical" evidence="9">
    <location>
        <begin position="239"/>
        <end position="255"/>
    </location>
</feature>
<reference evidence="10 11" key="1">
    <citation type="submission" date="2020-08" db="EMBL/GenBank/DDBJ databases">
        <title>Genome sequencing of Purple Non-Sulfur Bacteria from various extreme environments.</title>
        <authorList>
            <person name="Mayer M."/>
        </authorList>
    </citation>
    <scope>NUCLEOTIDE SEQUENCE [LARGE SCALE GENOMIC DNA]</scope>
    <source>
        <strain evidence="10 11">2761</strain>
    </source>
</reference>
<evidence type="ECO:0000313" key="11">
    <source>
        <dbReference type="Proteomes" id="UP000587070"/>
    </source>
</evidence>
<accession>A0A840G5C2</accession>
<sequence length="264" mass="27955">MNPKLAEFLAGCRDEAPLQLGVIPFGMIYGIAALAAGMPAWLAQAASAVLFAGASQLVIVQMLSAGAGLLPMALTASLLNVRHVLYSMSVAEYVRHLPRRWRLLLAYLLTDEAYAVAILRYQQTARPAPVHDSTGPATTSDPASAFSAPATAGEAAPDLRHWYFLGCGFTLWACWQLSTAAGIVFGATLPPEWDIDFAVPLTFIALLTMLTRERAGRAAALMAGLAALALAALPYKLGLVAAIVAGLFAGVWAAHRKPTRDEKP</sequence>
<keyword evidence="6 9" id="KW-1133">Transmembrane helix</keyword>
<dbReference type="Proteomes" id="UP000587070">
    <property type="component" value="Unassembled WGS sequence"/>
</dbReference>
<proteinExistence type="inferred from homology"/>
<comment type="caution">
    <text evidence="10">The sequence shown here is derived from an EMBL/GenBank/DDBJ whole genome shotgun (WGS) entry which is preliminary data.</text>
</comment>
<dbReference type="RefSeq" id="WP_184415070.1">
    <property type="nucleotide sequence ID" value="NZ_JACIGE010000006.1"/>
</dbReference>
<keyword evidence="4" id="KW-1003">Cell membrane</keyword>
<keyword evidence="11" id="KW-1185">Reference proteome</keyword>
<dbReference type="GO" id="GO:0005886">
    <property type="term" value="C:plasma membrane"/>
    <property type="evidence" value="ECO:0007669"/>
    <property type="project" value="UniProtKB-SubCell"/>
</dbReference>
<dbReference type="EMBL" id="JACIGE010000006">
    <property type="protein sequence ID" value="MBB4247573.1"/>
    <property type="molecule type" value="Genomic_DNA"/>
</dbReference>
<evidence type="ECO:0000256" key="3">
    <source>
        <dbReference type="ARBA" id="ARBA00022448"/>
    </source>
</evidence>